<protein>
    <submittedName>
        <fullName evidence="1">Uncharacterized protein</fullName>
    </submittedName>
</protein>
<gene>
    <name evidence="1" type="ORF">IWW38_000508</name>
</gene>
<proteinExistence type="predicted"/>
<name>A0ACC1M8X1_9FUNG</name>
<sequence>MPFRGNAASLESLYISICAKSVTALTKHRVFTPASHPRLNSVKIRLKHRLLSTHFDSDDECMRFILGIGPDAAVRNIYSIDPEQSLATALPPFYDCVCIQVPELPNTEICFWDAVELVKSLPILSDLHTLNLSMGPIPAGTTLNKLPEYVLSNYASISRRFRCWRLSTGKRSCYQEAARCALLMALICPSLDLVIPSFDMREPFVAEMERLIVSKGFNQYKQRLQRLLGDM</sequence>
<dbReference type="EMBL" id="JANBVB010000005">
    <property type="protein sequence ID" value="KAJ2900455.1"/>
    <property type="molecule type" value="Genomic_DNA"/>
</dbReference>
<accession>A0ACC1M8X1</accession>
<organism evidence="1 2">
    <name type="scientific">Coemansia aciculifera</name>
    <dbReference type="NCBI Taxonomy" id="417176"/>
    <lineage>
        <taxon>Eukaryota</taxon>
        <taxon>Fungi</taxon>
        <taxon>Fungi incertae sedis</taxon>
        <taxon>Zoopagomycota</taxon>
        <taxon>Kickxellomycotina</taxon>
        <taxon>Kickxellomycetes</taxon>
        <taxon>Kickxellales</taxon>
        <taxon>Kickxellaceae</taxon>
        <taxon>Coemansia</taxon>
    </lineage>
</organism>
<evidence type="ECO:0000313" key="1">
    <source>
        <dbReference type="EMBL" id="KAJ2900455.1"/>
    </source>
</evidence>
<reference evidence="1" key="1">
    <citation type="submission" date="2022-07" db="EMBL/GenBank/DDBJ databases">
        <title>Phylogenomic reconstructions and comparative analyses of Kickxellomycotina fungi.</title>
        <authorList>
            <person name="Reynolds N.K."/>
            <person name="Stajich J.E."/>
            <person name="Barry K."/>
            <person name="Grigoriev I.V."/>
            <person name="Crous P."/>
            <person name="Smith M.E."/>
        </authorList>
    </citation>
    <scope>NUCLEOTIDE SEQUENCE</scope>
    <source>
        <strain evidence="1">CBS 190363</strain>
    </source>
</reference>
<evidence type="ECO:0000313" key="2">
    <source>
        <dbReference type="Proteomes" id="UP001139981"/>
    </source>
</evidence>
<keyword evidence="2" id="KW-1185">Reference proteome</keyword>
<comment type="caution">
    <text evidence="1">The sequence shown here is derived from an EMBL/GenBank/DDBJ whole genome shotgun (WGS) entry which is preliminary data.</text>
</comment>
<dbReference type="Proteomes" id="UP001139981">
    <property type="component" value="Unassembled WGS sequence"/>
</dbReference>